<dbReference type="PANTHER" id="PTHR24300">
    <property type="entry name" value="CYTOCHROME P450 508A4-RELATED"/>
    <property type="match status" value="1"/>
</dbReference>
<dbReference type="Proteomes" id="UP001153148">
    <property type="component" value="Unassembled WGS sequence"/>
</dbReference>
<feature type="non-terminal residue" evidence="11">
    <location>
        <position position="472"/>
    </location>
</feature>
<evidence type="ECO:0000256" key="7">
    <source>
        <dbReference type="ARBA" id="ARBA00023033"/>
    </source>
</evidence>
<dbReference type="InterPro" id="IPR002401">
    <property type="entry name" value="Cyt_P450_E_grp-I"/>
</dbReference>
<sequence length="472" mass="52963">MSDSAACFARSVDPIGGAMVNTPWVRHLAPDMVGFNGVKRSCPSIQDFVKETIERNKATYHGDDMRGFIDVFLKKMNENKNSDKPSTFTGKWRDQLLMIGIDMVFPTASTLPSMITFIILLLTQHPEIQEKVQNEIDIVVGRHRLPTLDDRAKLPYMEAVIREALRKVTIIPLSVVKKCTEDTYFQGYFIPKDTMVVPNLWAAHMDPEFWGDPENFRPERFLDEQGLKKDLTLAFGGGKRVCAGETFSRHLMFLFLSGLLQNFTFAAPEDSPLPDLDDLTQHPVPGRLFITVNGETHISPMIHFLTIPGIKPRNHRRKIKQLPVKLRIDGVSRLVRIANKALEYSVAEDKQHSMAHPAQWRSARKGRPWVKDSANMSSSGPVIDSDCMTLTRFVLAEQRKIPSATGDLTQLLNSIQTAVKAVSSAVRKAGIANLKFKRFYDRGDTSPDAHSLNTPLPVAVEKSSIVSQLIES</sequence>
<dbReference type="PROSITE" id="PS00086">
    <property type="entry name" value="CYTOCHROME_P450"/>
    <property type="match status" value="1"/>
</dbReference>
<comment type="caution">
    <text evidence="11">The sequence shown here is derived from an EMBL/GenBank/DDBJ whole genome shotgun (WGS) entry which is preliminary data.</text>
</comment>
<keyword evidence="12" id="KW-1185">Reference proteome</keyword>
<dbReference type="PRINTS" id="PR00463">
    <property type="entry name" value="EP450I"/>
</dbReference>
<evidence type="ECO:0000256" key="8">
    <source>
        <dbReference type="RuleBase" id="RU000461"/>
    </source>
</evidence>
<protein>
    <recommendedName>
        <fullName evidence="10">Fructose-1-6-bisphosphatase class I N-terminal domain-containing protein</fullName>
    </recommendedName>
</protein>
<keyword evidence="5 8" id="KW-0560">Oxidoreductase</keyword>
<evidence type="ECO:0000256" key="4">
    <source>
        <dbReference type="ARBA" id="ARBA00022723"/>
    </source>
</evidence>
<comment type="similarity">
    <text evidence="2 8">Belongs to the cytochrome P450 family.</text>
</comment>
<feature type="region of interest" description="Disordered" evidence="9">
    <location>
        <begin position="355"/>
        <end position="376"/>
    </location>
</feature>
<dbReference type="InterPro" id="IPR036396">
    <property type="entry name" value="Cyt_P450_sf"/>
</dbReference>
<evidence type="ECO:0000256" key="5">
    <source>
        <dbReference type="ARBA" id="ARBA00023002"/>
    </source>
</evidence>
<evidence type="ECO:0000256" key="3">
    <source>
        <dbReference type="ARBA" id="ARBA00022617"/>
    </source>
</evidence>
<dbReference type="Gene3D" id="3.30.540.10">
    <property type="entry name" value="Fructose-1,6-Bisphosphatase, subunit A, domain 1"/>
    <property type="match status" value="1"/>
</dbReference>
<organism evidence="11 12">
    <name type="scientific">Timema podura</name>
    <name type="common">Walking stick</name>
    <dbReference type="NCBI Taxonomy" id="61482"/>
    <lineage>
        <taxon>Eukaryota</taxon>
        <taxon>Metazoa</taxon>
        <taxon>Ecdysozoa</taxon>
        <taxon>Arthropoda</taxon>
        <taxon>Hexapoda</taxon>
        <taxon>Insecta</taxon>
        <taxon>Pterygota</taxon>
        <taxon>Neoptera</taxon>
        <taxon>Polyneoptera</taxon>
        <taxon>Phasmatodea</taxon>
        <taxon>Timematodea</taxon>
        <taxon>Timematoidea</taxon>
        <taxon>Timematidae</taxon>
        <taxon>Timema</taxon>
    </lineage>
</organism>
<evidence type="ECO:0000256" key="1">
    <source>
        <dbReference type="ARBA" id="ARBA00001971"/>
    </source>
</evidence>
<dbReference type="InterPro" id="IPR017972">
    <property type="entry name" value="Cyt_P450_CS"/>
</dbReference>
<keyword evidence="6 8" id="KW-0408">Iron</keyword>
<dbReference type="SUPFAM" id="SSF48264">
    <property type="entry name" value="Cytochrome P450"/>
    <property type="match status" value="1"/>
</dbReference>
<comment type="cofactor">
    <cofactor evidence="1">
        <name>heme</name>
        <dbReference type="ChEBI" id="CHEBI:30413"/>
    </cofactor>
</comment>
<evidence type="ECO:0000259" key="10">
    <source>
        <dbReference type="Pfam" id="PF00316"/>
    </source>
</evidence>
<dbReference type="Pfam" id="PF00316">
    <property type="entry name" value="FBPase"/>
    <property type="match status" value="1"/>
</dbReference>
<dbReference type="PRINTS" id="PR00385">
    <property type="entry name" value="P450"/>
</dbReference>
<evidence type="ECO:0000256" key="9">
    <source>
        <dbReference type="SAM" id="MobiDB-lite"/>
    </source>
</evidence>
<reference evidence="11" key="1">
    <citation type="submission" date="2021-03" db="EMBL/GenBank/DDBJ databases">
        <authorList>
            <person name="Tran Van P."/>
        </authorList>
    </citation>
    <scope>NUCLEOTIDE SEQUENCE</scope>
</reference>
<evidence type="ECO:0000313" key="12">
    <source>
        <dbReference type="Proteomes" id="UP001153148"/>
    </source>
</evidence>
<dbReference type="PANTHER" id="PTHR24300:SF376">
    <property type="entry name" value="CYTOCHROME P450 15A1"/>
    <property type="match status" value="1"/>
</dbReference>
<dbReference type="InterPro" id="IPR050182">
    <property type="entry name" value="Cytochrome_P450_fam2"/>
</dbReference>
<dbReference type="Pfam" id="PF00067">
    <property type="entry name" value="p450"/>
    <property type="match status" value="1"/>
</dbReference>
<keyword evidence="4 8" id="KW-0479">Metal-binding</keyword>
<name>A0ABN7NV33_TIMPD</name>
<feature type="domain" description="Fructose-1-6-bisphosphatase class I N-terminal" evidence="10">
    <location>
        <begin position="388"/>
        <end position="434"/>
    </location>
</feature>
<dbReference type="EMBL" id="CAJPIN010004628">
    <property type="protein sequence ID" value="CAG2056945.1"/>
    <property type="molecule type" value="Genomic_DNA"/>
</dbReference>
<dbReference type="InterPro" id="IPR001128">
    <property type="entry name" value="Cyt_P450"/>
</dbReference>
<dbReference type="SUPFAM" id="SSF56655">
    <property type="entry name" value="Carbohydrate phosphatase"/>
    <property type="match status" value="1"/>
</dbReference>
<dbReference type="InterPro" id="IPR033391">
    <property type="entry name" value="FBPase_N"/>
</dbReference>
<keyword evidence="3 8" id="KW-0349">Heme</keyword>
<evidence type="ECO:0000256" key="2">
    <source>
        <dbReference type="ARBA" id="ARBA00010617"/>
    </source>
</evidence>
<gene>
    <name evidence="11" type="ORF">TPAB3V08_LOCUS3928</name>
</gene>
<accession>A0ABN7NV33</accession>
<evidence type="ECO:0000256" key="6">
    <source>
        <dbReference type="ARBA" id="ARBA00023004"/>
    </source>
</evidence>
<proteinExistence type="inferred from homology"/>
<keyword evidence="7 8" id="KW-0503">Monooxygenase</keyword>
<dbReference type="Gene3D" id="1.10.630.10">
    <property type="entry name" value="Cytochrome P450"/>
    <property type="match status" value="1"/>
</dbReference>
<evidence type="ECO:0000313" key="11">
    <source>
        <dbReference type="EMBL" id="CAG2056945.1"/>
    </source>
</evidence>